<dbReference type="EMBL" id="JAHLQT010024020">
    <property type="protein sequence ID" value="KAG7165588.1"/>
    <property type="molecule type" value="Genomic_DNA"/>
</dbReference>
<feature type="domain" description="C2H2-type" evidence="9">
    <location>
        <begin position="704"/>
        <end position="731"/>
    </location>
</feature>
<feature type="region of interest" description="Disordered" evidence="8">
    <location>
        <begin position="375"/>
        <end position="399"/>
    </location>
</feature>
<dbReference type="PANTHER" id="PTHR24408:SF58">
    <property type="entry name" value="TRANSCRIPTION FACTOR (TFIIIA), PUTATIVE (AFU_ORTHOLOGUE AFUA_1G05150)-RELATED"/>
    <property type="match status" value="1"/>
</dbReference>
<feature type="domain" description="C2H2-type" evidence="9">
    <location>
        <begin position="653"/>
        <end position="675"/>
    </location>
</feature>
<name>A0A8J5K147_HOMAM</name>
<dbReference type="PROSITE" id="PS00028">
    <property type="entry name" value="ZINC_FINGER_C2H2_1"/>
    <property type="match status" value="6"/>
</dbReference>
<evidence type="ECO:0000256" key="5">
    <source>
        <dbReference type="ARBA" id="ARBA00022833"/>
    </source>
</evidence>
<dbReference type="GO" id="GO:0043565">
    <property type="term" value="F:sequence-specific DNA binding"/>
    <property type="evidence" value="ECO:0007669"/>
    <property type="project" value="TreeGrafter"/>
</dbReference>
<evidence type="ECO:0000259" key="9">
    <source>
        <dbReference type="PROSITE" id="PS50157"/>
    </source>
</evidence>
<evidence type="ECO:0000256" key="8">
    <source>
        <dbReference type="SAM" id="MobiDB-lite"/>
    </source>
</evidence>
<evidence type="ECO:0000256" key="1">
    <source>
        <dbReference type="ARBA" id="ARBA00004123"/>
    </source>
</evidence>
<dbReference type="InterPro" id="IPR036236">
    <property type="entry name" value="Znf_C2H2_sf"/>
</dbReference>
<proteinExistence type="predicted"/>
<feature type="compositionally biased region" description="Polar residues" evidence="8">
    <location>
        <begin position="486"/>
        <end position="496"/>
    </location>
</feature>
<dbReference type="GO" id="GO:0008270">
    <property type="term" value="F:zinc ion binding"/>
    <property type="evidence" value="ECO:0007669"/>
    <property type="project" value="UniProtKB-KW"/>
</dbReference>
<organism evidence="10 11">
    <name type="scientific">Homarus americanus</name>
    <name type="common">American lobster</name>
    <dbReference type="NCBI Taxonomy" id="6706"/>
    <lineage>
        <taxon>Eukaryota</taxon>
        <taxon>Metazoa</taxon>
        <taxon>Ecdysozoa</taxon>
        <taxon>Arthropoda</taxon>
        <taxon>Crustacea</taxon>
        <taxon>Multicrustacea</taxon>
        <taxon>Malacostraca</taxon>
        <taxon>Eumalacostraca</taxon>
        <taxon>Eucarida</taxon>
        <taxon>Decapoda</taxon>
        <taxon>Pleocyemata</taxon>
        <taxon>Astacidea</taxon>
        <taxon>Nephropoidea</taxon>
        <taxon>Nephropidae</taxon>
        <taxon>Homarus</taxon>
    </lineage>
</organism>
<keyword evidence="11" id="KW-1185">Reference proteome</keyword>
<evidence type="ECO:0000256" key="3">
    <source>
        <dbReference type="ARBA" id="ARBA00022737"/>
    </source>
</evidence>
<dbReference type="GO" id="GO:0005634">
    <property type="term" value="C:nucleus"/>
    <property type="evidence" value="ECO:0007669"/>
    <property type="project" value="UniProtKB-SubCell"/>
</dbReference>
<feature type="domain" description="C2H2-type" evidence="9">
    <location>
        <begin position="926"/>
        <end position="953"/>
    </location>
</feature>
<sequence>MSKITDESPSEMNDFKCQLSGLLATLQKLPCGEQQAALDLLQLTLNHQLHDKQHSKNRETLSVSEEPIVQEKNIPSSHQEVRNVDEIHCNLKQDTLNDGLLQDSQQEALDDKSLHGSEQQILYQETVYDTPQKHPLQEKLPLDILHHISDTESVKKTRRTTTEALRVNLPLQKALDPCNVHESQQHTRDTGTLDDSQELTVDLQTSEYSEETTLDLKEALFLQQNIKDLRATHKSQQNSSLHKVLTECQQHITEEKTLYGTEKNITTVSKTSDCQQYCTDLGDYDKSPQVSVLDRIPESEQQTVPFLSHDDTQELTLVNSGDLDDTDNEVSQLGTPLGPHDQNEKLIVMQETIDSKDFQGDSILTTDKSHLRILSGKHERGENKLGPNNKSASFDETSSSSFNVPNFSHVHTRDNLYPEENAYILPCLERGNYDKIYFKENVSIRTNQDDFEKCLGTQYSNDQFHEYNKKSKGPLSDPNLDKNPVDLSNASSVYSSKKTRNIENLDESHMSSVYSLEAKNGKCVLNEASDMSESTSNKKENSEYRSVCKRKYSTRNPGDNHRQKKVKKNKSVNVTLERSIDSVLEGSCEQVMDIDVSEDELESEKTNCDKYDLSTHKVVKKNFLMCHFSLYTYVNVRDILHAHSARKNLFARCSRSFLKRSSLYYHLRVHATENEHVCQKCGEFCKGSESYKLHMAEHLKATNFHCHICSASFRRRQQYDDHLKHHKKNNCEICGQPHTTKRALVRHCRIEHKSLPQNITVNREYKCEKCERVFNRPSILRHHLQLHGGVKPLECRLCNKQFSHKRGLRKHMNSIIHEHMLLTNNLQKDHAYDVKQNFAFVCEYCGIKLPSRHMLSKHSRMTHKVGITWSCPHCDYKTKRNHTLKRHMELHLESRNFMCEICGNSFQALATLKDHHNFVHSDERNYKCSECNKSFKNKSSLARHCRTHSDDRPYQCHCGTSYKRLSHLKRHMSSAHNEILKSRAVKKFKQSEETETNTDRSYDGQDPTQSTEISDGEEFEFVSVSNSSLSPVIQTEASVKSTSDILLPAQESIILMGESSNSDQGHLITVGDSQIIQLIPSTFQFPQESSFQAVSLVSTSELHTLPLSTTAPYGQVAHSNQVVVEPFSLSQNSDTMVMVPASQEDHAHLGDSDAIRTTFRTLENESLSESSHIGREKRGVKEEMSLHTLENHTELSVTPSLDTFDYNTTPTSQTLLPTLPPAHYITHTHNSNTQISQELLQPNLICSDFVLPVDEGR</sequence>
<feature type="domain" description="C2H2-type" evidence="9">
    <location>
        <begin position="869"/>
        <end position="896"/>
    </location>
</feature>
<keyword evidence="3" id="KW-0677">Repeat</keyword>
<dbReference type="AlphaFoldDB" id="A0A8J5K147"/>
<accession>A0A8J5K147</accession>
<keyword evidence="4 7" id="KW-0863">Zinc-finger</keyword>
<feature type="region of interest" description="Disordered" evidence="8">
    <location>
        <begin position="529"/>
        <end position="570"/>
    </location>
</feature>
<comment type="subcellular location">
    <subcellularLocation>
        <location evidence="1">Nucleus</location>
    </subcellularLocation>
</comment>
<evidence type="ECO:0000256" key="2">
    <source>
        <dbReference type="ARBA" id="ARBA00022723"/>
    </source>
</evidence>
<keyword evidence="2" id="KW-0479">Metal-binding</keyword>
<gene>
    <name evidence="10" type="primary">Znf768-L1</name>
    <name evidence="10" type="ORF">Hamer_G013086</name>
</gene>
<dbReference type="FunFam" id="3.30.160.60:FF:000744">
    <property type="entry name" value="zinc finger E-box-binding homeobox 1"/>
    <property type="match status" value="1"/>
</dbReference>
<dbReference type="SUPFAM" id="SSF57667">
    <property type="entry name" value="beta-beta-alpha zinc fingers"/>
    <property type="match status" value="4"/>
</dbReference>
<dbReference type="SMART" id="SM00355">
    <property type="entry name" value="ZnF_C2H2"/>
    <property type="match status" value="11"/>
</dbReference>
<evidence type="ECO:0000256" key="4">
    <source>
        <dbReference type="ARBA" id="ARBA00022771"/>
    </source>
</evidence>
<comment type="caution">
    <text evidence="10">The sequence shown here is derived from an EMBL/GenBank/DDBJ whole genome shotgun (WGS) entry which is preliminary data.</text>
</comment>
<keyword evidence="5" id="KW-0862">Zinc</keyword>
<keyword evidence="6" id="KW-0539">Nucleus</keyword>
<evidence type="ECO:0000313" key="10">
    <source>
        <dbReference type="EMBL" id="KAG7165588.1"/>
    </source>
</evidence>
<dbReference type="Proteomes" id="UP000747542">
    <property type="component" value="Unassembled WGS sequence"/>
</dbReference>
<dbReference type="PANTHER" id="PTHR24408">
    <property type="entry name" value="ZINC FINGER PROTEIN"/>
    <property type="match status" value="1"/>
</dbReference>
<feature type="compositionally biased region" description="Basic and acidic residues" evidence="8">
    <location>
        <begin position="989"/>
        <end position="1003"/>
    </location>
</feature>
<dbReference type="Gene3D" id="3.30.160.60">
    <property type="entry name" value="Classic Zinc Finger"/>
    <property type="match status" value="6"/>
</dbReference>
<dbReference type="Pfam" id="PF00096">
    <property type="entry name" value="zf-C2H2"/>
    <property type="match status" value="3"/>
</dbReference>
<protein>
    <submittedName>
        <fullName evidence="10">Zinc finger protein 768-like 1</fullName>
    </submittedName>
</protein>
<evidence type="ECO:0000256" key="7">
    <source>
        <dbReference type="PROSITE-ProRule" id="PRU00042"/>
    </source>
</evidence>
<dbReference type="GO" id="GO:0000981">
    <property type="term" value="F:DNA-binding transcription factor activity, RNA polymerase II-specific"/>
    <property type="evidence" value="ECO:0007669"/>
    <property type="project" value="TreeGrafter"/>
</dbReference>
<feature type="domain" description="C2H2-type" evidence="9">
    <location>
        <begin position="897"/>
        <end position="925"/>
    </location>
</feature>
<reference evidence="10" key="1">
    <citation type="journal article" date="2021" name="Sci. Adv.">
        <title>The American lobster genome reveals insights on longevity, neural, and immune adaptations.</title>
        <authorList>
            <person name="Polinski J.M."/>
            <person name="Zimin A.V."/>
            <person name="Clark K.F."/>
            <person name="Kohn A.B."/>
            <person name="Sadowski N."/>
            <person name="Timp W."/>
            <person name="Ptitsyn A."/>
            <person name="Khanna P."/>
            <person name="Romanova D.Y."/>
            <person name="Williams P."/>
            <person name="Greenwood S.J."/>
            <person name="Moroz L.L."/>
            <person name="Walt D.R."/>
            <person name="Bodnar A.G."/>
        </authorList>
    </citation>
    <scope>NUCLEOTIDE SEQUENCE</scope>
    <source>
        <strain evidence="10">GMGI-L3</strain>
    </source>
</reference>
<evidence type="ECO:0000313" key="11">
    <source>
        <dbReference type="Proteomes" id="UP000747542"/>
    </source>
</evidence>
<dbReference type="PROSITE" id="PS50157">
    <property type="entry name" value="ZINC_FINGER_C2H2_2"/>
    <property type="match status" value="8"/>
</dbReference>
<evidence type="ECO:0000256" key="6">
    <source>
        <dbReference type="ARBA" id="ARBA00023242"/>
    </source>
</evidence>
<feature type="domain" description="C2H2-type" evidence="9">
    <location>
        <begin position="840"/>
        <end position="863"/>
    </location>
</feature>
<feature type="domain" description="C2H2-type" evidence="9">
    <location>
        <begin position="765"/>
        <end position="792"/>
    </location>
</feature>
<feature type="region of interest" description="Disordered" evidence="8">
    <location>
        <begin position="985"/>
        <end position="1015"/>
    </location>
</feature>
<dbReference type="InterPro" id="IPR013087">
    <property type="entry name" value="Znf_C2H2_type"/>
</dbReference>
<feature type="domain" description="C2H2-type" evidence="9">
    <location>
        <begin position="793"/>
        <end position="817"/>
    </location>
</feature>
<feature type="region of interest" description="Disordered" evidence="8">
    <location>
        <begin position="466"/>
        <end position="497"/>
    </location>
</feature>